<evidence type="ECO:0000313" key="9">
    <source>
        <dbReference type="Proteomes" id="UP001230188"/>
    </source>
</evidence>
<reference evidence="8" key="1">
    <citation type="submission" date="2023-01" db="EMBL/GenBank/DDBJ databases">
        <title>Metagenome sequencing of chrysophaentin producing Chrysophaeum taylorii.</title>
        <authorList>
            <person name="Davison J."/>
            <person name="Bewley C."/>
        </authorList>
    </citation>
    <scope>NUCLEOTIDE SEQUENCE</scope>
    <source>
        <strain evidence="8">NIES-1699</strain>
    </source>
</reference>
<feature type="compositionally biased region" description="Basic and acidic residues" evidence="6">
    <location>
        <begin position="94"/>
        <end position="116"/>
    </location>
</feature>
<feature type="compositionally biased region" description="Basic and acidic residues" evidence="6">
    <location>
        <begin position="129"/>
        <end position="152"/>
    </location>
</feature>
<evidence type="ECO:0000256" key="1">
    <source>
        <dbReference type="ARBA" id="ARBA00004138"/>
    </source>
</evidence>
<keyword evidence="9" id="KW-1185">Reference proteome</keyword>
<dbReference type="Proteomes" id="UP001230188">
    <property type="component" value="Unassembled WGS sequence"/>
</dbReference>
<organism evidence="8 9">
    <name type="scientific">Chrysophaeum taylorii</name>
    <dbReference type="NCBI Taxonomy" id="2483200"/>
    <lineage>
        <taxon>Eukaryota</taxon>
        <taxon>Sar</taxon>
        <taxon>Stramenopiles</taxon>
        <taxon>Ochrophyta</taxon>
        <taxon>Pelagophyceae</taxon>
        <taxon>Pelagomonadales</taxon>
        <taxon>Pelagomonadaceae</taxon>
        <taxon>Chrysophaeum</taxon>
    </lineage>
</organism>
<gene>
    <name evidence="8" type="ORF">CTAYLR_001932</name>
</gene>
<accession>A0AAD7UAS9</accession>
<dbReference type="PANTHER" id="PTHR21490">
    <property type="entry name" value="ENKURIN-RELATED"/>
    <property type="match status" value="1"/>
</dbReference>
<name>A0AAD7UAS9_9STRA</name>
<dbReference type="AlphaFoldDB" id="A0AAD7UAS9"/>
<keyword evidence="5" id="KW-0966">Cell projection</keyword>
<evidence type="ECO:0000256" key="6">
    <source>
        <dbReference type="SAM" id="MobiDB-lite"/>
    </source>
</evidence>
<feature type="region of interest" description="Disordered" evidence="6">
    <location>
        <begin position="169"/>
        <end position="188"/>
    </location>
</feature>
<protein>
    <recommendedName>
        <fullName evidence="7">Enkurin domain-containing protein</fullName>
    </recommendedName>
</protein>
<feature type="compositionally biased region" description="Low complexity" evidence="6">
    <location>
        <begin position="169"/>
        <end position="178"/>
    </location>
</feature>
<comment type="caution">
    <text evidence="8">The sequence shown here is derived from an EMBL/GenBank/DDBJ whole genome shotgun (WGS) entry which is preliminary data.</text>
</comment>
<feature type="domain" description="Enkurin" evidence="7">
    <location>
        <begin position="202"/>
        <end position="294"/>
    </location>
</feature>
<dbReference type="InterPro" id="IPR027012">
    <property type="entry name" value="Enkurin_dom"/>
</dbReference>
<feature type="compositionally biased region" description="Basic and acidic residues" evidence="6">
    <location>
        <begin position="57"/>
        <end position="71"/>
    </location>
</feature>
<evidence type="ECO:0000313" key="8">
    <source>
        <dbReference type="EMBL" id="KAJ8600218.1"/>
    </source>
</evidence>
<feature type="region of interest" description="Disordered" evidence="6">
    <location>
        <begin position="55"/>
        <end position="152"/>
    </location>
</feature>
<dbReference type="GO" id="GO:0005881">
    <property type="term" value="C:cytoplasmic microtubule"/>
    <property type="evidence" value="ECO:0007669"/>
    <property type="project" value="TreeGrafter"/>
</dbReference>
<sequence length="295" mass="33427">MLPEQASKQDINCIGAYRIHRVVCRQVALTSNFRGHRPARPVRDHARENILAIREQQQQRKKEGPVPEKKKALPKLKQFENVPSRVLSSPPAATEKREYLRRGARDEAPKPVDVHASRVAAAKKQLGRGPERDEPRPEVATPRKEGLPREKARLKPREAVDFVRRNREAAASVVEAAPATPPERAERAKHDDFGTVPAYLAQRKAELRREAEERRASLPDPDAPPGMVRMDDAERRSMLETLETQHKSLQAELDKFPLAVTTLRMTKRKEDLEARLAELDKSLAVFSKPVVYVKA</sequence>
<dbReference type="Pfam" id="PF13864">
    <property type="entry name" value="Enkurin"/>
    <property type="match status" value="1"/>
</dbReference>
<evidence type="ECO:0000256" key="2">
    <source>
        <dbReference type="ARBA" id="ARBA00004245"/>
    </source>
</evidence>
<evidence type="ECO:0000256" key="3">
    <source>
        <dbReference type="ARBA" id="ARBA00022490"/>
    </source>
</evidence>
<evidence type="ECO:0000256" key="5">
    <source>
        <dbReference type="ARBA" id="ARBA00023273"/>
    </source>
</evidence>
<keyword evidence="4" id="KW-0206">Cytoskeleton</keyword>
<dbReference type="GO" id="GO:0005929">
    <property type="term" value="C:cilium"/>
    <property type="evidence" value="ECO:0007669"/>
    <property type="project" value="UniProtKB-SubCell"/>
</dbReference>
<proteinExistence type="predicted"/>
<dbReference type="PANTHER" id="PTHR21490:SF2">
    <property type="entry name" value="ENKURIN DOMAIN-CONTAINING PROTEIN 1"/>
    <property type="match status" value="1"/>
</dbReference>
<evidence type="ECO:0000259" key="7">
    <source>
        <dbReference type="PROSITE" id="PS51665"/>
    </source>
</evidence>
<dbReference type="InterPro" id="IPR052102">
    <property type="entry name" value="Enkurin_domain-protein"/>
</dbReference>
<dbReference type="PROSITE" id="PS51665">
    <property type="entry name" value="ENKURIN"/>
    <property type="match status" value="1"/>
</dbReference>
<feature type="region of interest" description="Disordered" evidence="6">
    <location>
        <begin position="209"/>
        <end position="228"/>
    </location>
</feature>
<keyword evidence="3" id="KW-0963">Cytoplasm</keyword>
<evidence type="ECO:0000256" key="4">
    <source>
        <dbReference type="ARBA" id="ARBA00023212"/>
    </source>
</evidence>
<dbReference type="EMBL" id="JAQMWT010000526">
    <property type="protein sequence ID" value="KAJ8600218.1"/>
    <property type="molecule type" value="Genomic_DNA"/>
</dbReference>
<comment type="subcellular location">
    <subcellularLocation>
        <location evidence="1">Cell projection</location>
        <location evidence="1">Cilium</location>
    </subcellularLocation>
    <subcellularLocation>
        <location evidence="2">Cytoplasm</location>
        <location evidence="2">Cytoskeleton</location>
    </subcellularLocation>
</comment>